<dbReference type="STRING" id="648996.Theam_1239"/>
<evidence type="ECO:0000313" key="1">
    <source>
        <dbReference type="EMBL" id="ADU97203.1"/>
    </source>
</evidence>
<dbReference type="KEGG" id="tam:Theam_1239"/>
<accession>E8T2Z4</accession>
<organism evidence="1 2">
    <name type="scientific">Thermovibrio ammonificans (strain DSM 15698 / JCM 12110 / HB-1)</name>
    <dbReference type="NCBI Taxonomy" id="648996"/>
    <lineage>
        <taxon>Bacteria</taxon>
        <taxon>Pseudomonadati</taxon>
        <taxon>Aquificota</taxon>
        <taxon>Aquificia</taxon>
        <taxon>Desulfurobacteriales</taxon>
        <taxon>Desulfurobacteriaceae</taxon>
        <taxon>Thermovibrio</taxon>
    </lineage>
</organism>
<sequence>MENWRSELEAQLDRCVSLYREASGPRLEVAFELYRREELLLPLWVLEELPSPDEFWPWALEKFSPFAVEEELLRWEALPAYRRRSKILKQVAGAFASGWLELAIYALFPLAEGAVWDTLVRFNPLEKRLEELIRKRNRKFVTIQYALKLLLQRLLSISDIPSFLDWHPFIDYREGTLNRHAIQHGVAVEFGTRENFLKLLLFNGFLADVLVGVEHNPET</sequence>
<reference evidence="1" key="1">
    <citation type="submission" date="2011-01" db="EMBL/GenBank/DDBJ databases">
        <title>Complete sequence of chromosome of Thermovibrio ammonificans HB-1.</title>
        <authorList>
            <consortium name="US DOE Joint Genome Institute"/>
            <person name="Lucas S."/>
            <person name="Copeland A."/>
            <person name="Lapidus A."/>
            <person name="Cheng J.-F."/>
            <person name="Goodwin L."/>
            <person name="Pitluck S."/>
            <person name="Davenport K."/>
            <person name="Detter J.C."/>
            <person name="Han C."/>
            <person name="Tapia R."/>
            <person name="Land M."/>
            <person name="Hauser L."/>
            <person name="Kyrpides N."/>
            <person name="Ivanova N."/>
            <person name="Ovchinnikova G."/>
            <person name="Vetriani C."/>
            <person name="Woyke T."/>
        </authorList>
    </citation>
    <scope>NUCLEOTIDE SEQUENCE [LARGE SCALE GENOMIC DNA]</scope>
    <source>
        <strain evidence="1">HB-1</strain>
    </source>
</reference>
<proteinExistence type="predicted"/>
<dbReference type="eggNOG" id="ENOG50342YV">
    <property type="taxonomic scope" value="Bacteria"/>
</dbReference>
<evidence type="ECO:0000313" key="2">
    <source>
        <dbReference type="Proteomes" id="UP000006362"/>
    </source>
</evidence>
<dbReference type="HOGENOM" id="CLU_1260950_0_0_0"/>
<name>E8T2Z4_THEA1</name>
<gene>
    <name evidence="1" type="ordered locus">Theam_1239</name>
</gene>
<dbReference type="Proteomes" id="UP000006362">
    <property type="component" value="Chromosome"/>
</dbReference>
<protein>
    <submittedName>
        <fullName evidence="1">Uncharacterized protein</fullName>
    </submittedName>
</protein>
<dbReference type="EMBL" id="CP002444">
    <property type="protein sequence ID" value="ADU97203.1"/>
    <property type="molecule type" value="Genomic_DNA"/>
</dbReference>
<dbReference type="AlphaFoldDB" id="E8T2Z4"/>
<keyword evidence="2" id="KW-1185">Reference proteome</keyword>